<evidence type="ECO:0000313" key="5">
    <source>
        <dbReference type="Proteomes" id="UP000000763"/>
    </source>
</evidence>
<dbReference type="InterPro" id="IPR019557">
    <property type="entry name" value="AminoTfrase-like_pln_mobile"/>
</dbReference>
<evidence type="ECO:0000313" key="4">
    <source>
        <dbReference type="EMBL" id="AAT01351.1"/>
    </source>
</evidence>
<protein>
    <submittedName>
        <fullName evidence="4">Uncharacterized protein</fullName>
    </submittedName>
</protein>
<reference evidence="5" key="2">
    <citation type="journal article" date="2008" name="Nucleic Acids Res.">
        <title>The rice annotation project database (RAP-DB): 2008 update.</title>
        <authorList>
            <consortium name="The rice annotation project (RAP)"/>
        </authorList>
    </citation>
    <scope>GENOME REANNOTATION</scope>
    <source>
        <strain evidence="5">cv. Nipponbare</strain>
    </source>
</reference>
<organism evidence="4 5">
    <name type="scientific">Oryza sativa subsp. japonica</name>
    <name type="common">Rice</name>
    <dbReference type="NCBI Taxonomy" id="39947"/>
    <lineage>
        <taxon>Eukaryota</taxon>
        <taxon>Viridiplantae</taxon>
        <taxon>Streptophyta</taxon>
        <taxon>Embryophyta</taxon>
        <taxon>Tracheophyta</taxon>
        <taxon>Spermatophyta</taxon>
        <taxon>Magnoliopsida</taxon>
        <taxon>Liliopsida</taxon>
        <taxon>Poales</taxon>
        <taxon>Poaceae</taxon>
        <taxon>BOP clade</taxon>
        <taxon>Oryzoideae</taxon>
        <taxon>Oryzeae</taxon>
        <taxon>Oryzinae</taxon>
        <taxon>Oryza</taxon>
        <taxon>Oryza sativa</taxon>
    </lineage>
</organism>
<evidence type="ECO:0000256" key="1">
    <source>
        <dbReference type="SAM" id="MobiDB-lite"/>
    </source>
</evidence>
<feature type="domain" description="Aminotransferase-like plant mobile" evidence="2">
    <location>
        <begin position="62"/>
        <end position="244"/>
    </location>
</feature>
<dbReference type="Pfam" id="PF24530">
    <property type="entry name" value="DUF7597"/>
    <property type="match status" value="1"/>
</dbReference>
<name>Q75H48_ORYSJ</name>
<dbReference type="PANTHER" id="PTHR33075">
    <property type="entry name" value="OS02G0499800 PROTEIN"/>
    <property type="match status" value="1"/>
</dbReference>
<evidence type="ECO:0000259" key="2">
    <source>
        <dbReference type="Pfam" id="PF10536"/>
    </source>
</evidence>
<dbReference type="PANTHER" id="PTHR33075:SF7">
    <property type="entry name" value="OS02G0303350 PROTEIN"/>
    <property type="match status" value="1"/>
</dbReference>
<dbReference type="AlphaFoldDB" id="Q75H48"/>
<gene>
    <name evidence="4" type="ORF">OSJNBa0006O14.5</name>
</gene>
<reference evidence="5" key="1">
    <citation type="journal article" date="2005" name="Nature">
        <title>The map-based sequence of the rice genome.</title>
        <authorList>
            <consortium name="International rice genome sequencing project (IRGSP)"/>
            <person name="Matsumoto T."/>
            <person name="Wu J."/>
            <person name="Kanamori H."/>
            <person name="Katayose Y."/>
            <person name="Fujisawa M."/>
            <person name="Namiki N."/>
            <person name="Mizuno H."/>
            <person name="Yamamoto K."/>
            <person name="Antonio B.A."/>
            <person name="Baba T."/>
            <person name="Sakata K."/>
            <person name="Nagamura Y."/>
            <person name="Aoki H."/>
            <person name="Arikawa K."/>
            <person name="Arita K."/>
            <person name="Bito T."/>
            <person name="Chiden Y."/>
            <person name="Fujitsuka N."/>
            <person name="Fukunaka R."/>
            <person name="Hamada M."/>
            <person name="Harada C."/>
            <person name="Hayashi A."/>
            <person name="Hijishita S."/>
            <person name="Honda M."/>
            <person name="Hosokawa S."/>
            <person name="Ichikawa Y."/>
            <person name="Idonuma A."/>
            <person name="Iijima M."/>
            <person name="Ikeda M."/>
            <person name="Ikeno M."/>
            <person name="Ito K."/>
            <person name="Ito S."/>
            <person name="Ito T."/>
            <person name="Ito Y."/>
            <person name="Ito Y."/>
            <person name="Iwabuchi A."/>
            <person name="Kamiya K."/>
            <person name="Karasawa W."/>
            <person name="Kurita K."/>
            <person name="Katagiri S."/>
            <person name="Kikuta A."/>
            <person name="Kobayashi H."/>
            <person name="Kobayashi N."/>
            <person name="Machita K."/>
            <person name="Maehara T."/>
            <person name="Masukawa M."/>
            <person name="Mizubayashi T."/>
            <person name="Mukai Y."/>
            <person name="Nagasaki H."/>
            <person name="Nagata Y."/>
            <person name="Naito S."/>
            <person name="Nakashima M."/>
            <person name="Nakama Y."/>
            <person name="Nakamichi Y."/>
            <person name="Nakamura M."/>
            <person name="Meguro A."/>
            <person name="Negishi M."/>
            <person name="Ohta I."/>
            <person name="Ohta T."/>
            <person name="Okamoto M."/>
            <person name="Ono N."/>
            <person name="Saji S."/>
            <person name="Sakaguchi M."/>
            <person name="Sakai K."/>
            <person name="Shibata M."/>
            <person name="Shimokawa T."/>
            <person name="Song J."/>
            <person name="Takazaki Y."/>
            <person name="Terasawa K."/>
            <person name="Tsugane M."/>
            <person name="Tsuji K."/>
            <person name="Ueda S."/>
            <person name="Waki K."/>
            <person name="Yamagata H."/>
            <person name="Yamamoto M."/>
            <person name="Yamamoto S."/>
            <person name="Yamane H."/>
            <person name="Yoshiki S."/>
            <person name="Yoshihara R."/>
            <person name="Yukawa K."/>
            <person name="Zhong H."/>
            <person name="Yano M."/>
            <person name="Yuan Q."/>
            <person name="Ouyang S."/>
            <person name="Liu J."/>
            <person name="Jones K.M."/>
            <person name="Gansberger K."/>
            <person name="Moffat K."/>
            <person name="Hill J."/>
            <person name="Bera J."/>
            <person name="Fadrosh D."/>
            <person name="Jin S."/>
            <person name="Johri S."/>
            <person name="Kim M."/>
            <person name="Overton L."/>
            <person name="Reardon M."/>
            <person name="Tsitrin T."/>
            <person name="Vuong H."/>
            <person name="Weaver B."/>
            <person name="Ciecko A."/>
            <person name="Tallon L."/>
            <person name="Jackson J."/>
            <person name="Pai G."/>
            <person name="Aken S.V."/>
            <person name="Utterback T."/>
            <person name="Reidmuller S."/>
            <person name="Feldblyum T."/>
            <person name="Hsiao J."/>
            <person name="Zismann V."/>
            <person name="Iobst S."/>
            <person name="de Vazeille A.R."/>
            <person name="Buell C.R."/>
            <person name="Ying K."/>
            <person name="Li Y."/>
            <person name="Lu T."/>
            <person name="Huang Y."/>
            <person name="Zhao Q."/>
            <person name="Feng Q."/>
            <person name="Zhang L."/>
            <person name="Zhu J."/>
            <person name="Weng Q."/>
            <person name="Mu J."/>
            <person name="Lu Y."/>
            <person name="Fan D."/>
            <person name="Liu Y."/>
            <person name="Guan J."/>
            <person name="Zhang Y."/>
            <person name="Yu S."/>
            <person name="Liu X."/>
            <person name="Zhang Y."/>
            <person name="Hong G."/>
            <person name="Han B."/>
            <person name="Choisne N."/>
            <person name="Demange N."/>
            <person name="Orjeda G."/>
            <person name="Samain S."/>
            <person name="Cattolico L."/>
            <person name="Pelletier E."/>
            <person name="Couloux A."/>
            <person name="Segurens B."/>
            <person name="Wincker P."/>
            <person name="D'Hont A."/>
            <person name="Scarpelli C."/>
            <person name="Weissenbach J."/>
            <person name="Salanoubat M."/>
            <person name="Quetier F."/>
            <person name="Yu Y."/>
            <person name="Kim H.R."/>
            <person name="Rambo T."/>
            <person name="Currie J."/>
            <person name="Collura K."/>
            <person name="Luo M."/>
            <person name="Yang T."/>
            <person name="Ammiraju J.S.S."/>
            <person name="Engler F."/>
            <person name="Soderlund C."/>
            <person name="Wing R.A."/>
            <person name="Palmer L.E."/>
            <person name="de la Bastide M."/>
            <person name="Spiegel L."/>
            <person name="Nascimento L."/>
            <person name="Zutavern T."/>
            <person name="O'Shaughnessy A."/>
            <person name="Dike S."/>
            <person name="Dedhia N."/>
            <person name="Preston R."/>
            <person name="Balija V."/>
            <person name="McCombie W.R."/>
            <person name="Chow T."/>
            <person name="Chen H."/>
            <person name="Chung M."/>
            <person name="Chen C."/>
            <person name="Shaw J."/>
            <person name="Wu H."/>
            <person name="Hsiao K."/>
            <person name="Chao Y."/>
            <person name="Chu M."/>
            <person name="Cheng C."/>
            <person name="Hour A."/>
            <person name="Lee P."/>
            <person name="Lin S."/>
            <person name="Lin Y."/>
            <person name="Liou J."/>
            <person name="Liu S."/>
            <person name="Hsing Y."/>
            <person name="Raghuvanshi S."/>
            <person name="Mohanty A."/>
            <person name="Bharti A.K."/>
            <person name="Gaur A."/>
            <person name="Gupta V."/>
            <person name="Kumar D."/>
            <person name="Ravi V."/>
            <person name="Vij S."/>
            <person name="Kapur A."/>
            <person name="Khurana P."/>
            <person name="Khurana P."/>
            <person name="Khurana J.P."/>
            <person name="Tyagi A.K."/>
            <person name="Gaikwad K."/>
            <person name="Singh A."/>
            <person name="Dalal V."/>
            <person name="Srivastava S."/>
            <person name="Dixit A."/>
            <person name="Pal A.K."/>
            <person name="Ghazi I.A."/>
            <person name="Yadav M."/>
            <person name="Pandit A."/>
            <person name="Bhargava A."/>
            <person name="Sureshbabu K."/>
            <person name="Batra K."/>
            <person name="Sharma T.R."/>
            <person name="Mohapatra T."/>
            <person name="Singh N.K."/>
            <person name="Messing J."/>
            <person name="Nelson A.B."/>
            <person name="Fuks G."/>
            <person name="Kavchok S."/>
            <person name="Keizer G."/>
            <person name="Linton E."/>
            <person name="Llaca V."/>
            <person name="Song R."/>
            <person name="Tanyolac B."/>
            <person name="Young S."/>
            <person name="Ho-Il K."/>
            <person name="Hahn J.H."/>
            <person name="Sangsakoo G."/>
            <person name="Vanavichit A."/>
            <person name="de Mattos Luiz.A.T."/>
            <person name="Zimmer P.D."/>
            <person name="Malone G."/>
            <person name="Dellagostin O."/>
            <person name="de Oliveira A.C."/>
            <person name="Bevan M."/>
            <person name="Bancroft I."/>
            <person name="Minx P."/>
            <person name="Cordum H."/>
            <person name="Wilson R."/>
            <person name="Cheng Z."/>
            <person name="Jin W."/>
            <person name="Jiang J."/>
            <person name="Leong S.A."/>
            <person name="Iwama H."/>
            <person name="Gojobori T."/>
            <person name="Itoh T."/>
            <person name="Niimura Y."/>
            <person name="Fujii Y."/>
            <person name="Habara T."/>
            <person name="Sakai H."/>
            <person name="Sato Y."/>
            <person name="Wilson G."/>
            <person name="Kumar K."/>
            <person name="McCouch S."/>
            <person name="Juretic N."/>
            <person name="Hoen D."/>
            <person name="Wright S."/>
            <person name="Bruskiewich R."/>
            <person name="Bureau T."/>
            <person name="Miyao A."/>
            <person name="Hirochika H."/>
            <person name="Nishikawa T."/>
            <person name="Kadowaki K."/>
            <person name="Sugiura M."/>
            <person name="Burr B."/>
            <person name="Sasaki T."/>
        </authorList>
    </citation>
    <scope>NUCLEOTIDE SEQUENCE [LARGE SCALE GENOMIC DNA]</scope>
    <source>
        <strain evidence="5">cv. Nipponbare</strain>
    </source>
</reference>
<dbReference type="EMBL" id="AC137607">
    <property type="protein sequence ID" value="AAT01351.1"/>
    <property type="molecule type" value="Genomic_DNA"/>
</dbReference>
<dbReference type="InterPro" id="IPR056018">
    <property type="entry name" value="DUF7597"/>
</dbReference>
<feature type="domain" description="DUF7597" evidence="3">
    <location>
        <begin position="456"/>
        <end position="506"/>
    </location>
</feature>
<dbReference type="Proteomes" id="UP000000763">
    <property type="component" value="Chromosome 5"/>
</dbReference>
<feature type="region of interest" description="Disordered" evidence="1">
    <location>
        <begin position="595"/>
        <end position="631"/>
    </location>
</feature>
<accession>Q75H48</accession>
<dbReference type="Pfam" id="PF10536">
    <property type="entry name" value="PMD"/>
    <property type="match status" value="1"/>
</dbReference>
<sequence>MSSSDNLPTVPSTEYDEPTQIYITGRTPLNLGHHLRKPTREELDYMVQARMANKKVHWDKIGIGQALALTIANSAKDGPLMAAATYFWSSTINAFLFNHGPMTPTLINTTMITGLDVTSSANPMSMNTKNQFDFKTKSIGGWSGYVAAYMGKGPITPREHVAFLLMWLEKFLFCGSSYGPTTNWQFVAEALESKKQFPLGKILLGNLYQMLNNASAKIAVGSVVGVGGPWWLLQTWLNLMVMKVVNRPSVTKAEFPRLEPIVEDARKMVTPAPPTGWDFSTGDSIRDEVWSRFGSPVHFSSHFSRSTFRLVVDVPRSSFRLTSSSVALALRAAIGGSPSDLHVDPLIDRSFTFLVCSKKVGLWIYSLRSFSCKDFSVRYFLWKNGGPDWRREWDLWQAEQYNEWTIVKRRYSSGNRSQHLIKASSVFDRLKFDIPSSPKRITQKSDSIVSKEIFLANSDPKAVGLFKFGSAMVRDLLVYAPPFMYDGIHQVNFVRHDQSPNWRAAPFTRTVWFLLLDFPLDYINMQYICLVVSSFGQLEEWYQNDPIEGKVLVRAMFKDFDSVPRKIVLQDPTSGAGESWTISVFTLEGDFADIFPPDEDLPPTGPNNDENPDGNDDDDGNQDNIWQFGPHPVKEDQAWNQAAVGHQAMDLEQAAPENMGQIDNNHGWNLVANRGMEIEISLPPSPRKRGKKRTPFVDSQVRRSGRLLALRDGFKNILQEDPNMGVGKPRGKAVKKLKQLAEKIGSEMCGTSLEEVSSLVDLGEAQFNPFGKIMGMKDYYRLAAEFYYGTLDLDPLNHSFIILVPKKSVPKVLVNGIPRKNFHCKRGVRQGDPLPPLLFVLGAELLQVIVNRAYAMGHLSKPFPSDFDPNFPIVQYADDTLLYLKASG</sequence>
<feature type="compositionally biased region" description="Acidic residues" evidence="1">
    <location>
        <begin position="610"/>
        <end position="621"/>
    </location>
</feature>
<evidence type="ECO:0000259" key="3">
    <source>
        <dbReference type="Pfam" id="PF24530"/>
    </source>
</evidence>
<proteinExistence type="predicted"/>